<reference evidence="1 2" key="1">
    <citation type="submission" date="2019-04" db="EMBL/GenBank/DDBJ databases">
        <title>High contiguity whole genome sequence and gene annotation resource for two Venturia nashicola isolates.</title>
        <authorList>
            <person name="Prokchorchik M."/>
            <person name="Won K."/>
            <person name="Lee Y."/>
            <person name="Choi E.D."/>
            <person name="Segonzac C."/>
            <person name="Sohn K.H."/>
        </authorList>
    </citation>
    <scope>NUCLEOTIDE SEQUENCE [LARGE SCALE GENOMIC DNA]</scope>
    <source>
        <strain evidence="1 2">PRI2</strain>
    </source>
</reference>
<comment type="caution">
    <text evidence="1">The sequence shown here is derived from an EMBL/GenBank/DDBJ whole genome shotgun (WGS) entry which is preliminary data.</text>
</comment>
<organism evidence="1 2">
    <name type="scientific">Venturia nashicola</name>
    <dbReference type="NCBI Taxonomy" id="86259"/>
    <lineage>
        <taxon>Eukaryota</taxon>
        <taxon>Fungi</taxon>
        <taxon>Dikarya</taxon>
        <taxon>Ascomycota</taxon>
        <taxon>Pezizomycotina</taxon>
        <taxon>Dothideomycetes</taxon>
        <taxon>Pleosporomycetidae</taxon>
        <taxon>Venturiales</taxon>
        <taxon>Venturiaceae</taxon>
        <taxon>Venturia</taxon>
    </lineage>
</organism>
<accession>A0A4Z1PFT6</accession>
<dbReference type="EMBL" id="SNSC02000001">
    <property type="protein sequence ID" value="TID27456.1"/>
    <property type="molecule type" value="Genomic_DNA"/>
</dbReference>
<dbReference type="AlphaFoldDB" id="A0A4Z1PFT6"/>
<name>A0A4Z1PFT6_9PEZI</name>
<dbReference type="InterPro" id="IPR019183">
    <property type="entry name" value="NAA25_NatB_aux_su"/>
</dbReference>
<dbReference type="Pfam" id="PF09797">
    <property type="entry name" value="NatB_MDM20"/>
    <property type="match status" value="1"/>
</dbReference>
<sequence length="921" mass="104029">MPPTFEQYESLVDGYGKHPDQGLKATKKKLSKDPNNAVLLLAQTRFLQRLGRDEEALNSCNSICDSVKSSSKDALEIPLIVEIQDITAECQEALGTFCHVGGAKLSGLWKDVLDQTPKYRIKKVYEEMYRVALSNEYWDIAQQLFARLQKENPKLSQYHYAWVALSQMQAENLPTDDRMGQNLKLLAFRSLKAAVENTIAKKDTPRTITSASELRLVAEIYRKQGFDEELLGILNSDDIGIESSVGKNDVEFIRAKIDILKRLERWEELASLCASSLDKLCQQQEQTTSAAEDIPTSLAWADDWYIWENAIVSRSKSRLAGSDINSLLKRYLTLKTKNRNAGRASLLNQSINNKSGLFNECKRFFELHKSSRSCFEDLRQFLLELSEDERVAFVSHAAATSNLAEPPTTETEKASKWTLAAVSSLKISYMLHISKSGDTDQSNEIKNFVLSCLKVYTFSVSVPTDSGDDASILAVMALLKLREDRKNLVKAAYLTEYLHAISSDNSLGTLLSLLVSQLLGYGSITISAFQQLGLREVQFDTLSHLLYSRISTFHPYSVELRSTLSTDDRYKDPFSGISFALQWPRKAISTTTNFMSKDLKNVYFDKIIEFSAFKERVETSFTPILLQLERRRVARLTYRSSTIMEESLVHFDRAKSDNRDFYSVPSFEHPAAESLDRLIFPGPRLSTYWLAWWTRNDLLQTIASSKSALPPTQQRILFDSIQFLKENASLKAQQLTEHELKVFEGWELMQPVTIHILLDAKSPQASKDLKKDFSLLSDFVGASRLAFTTLEAPVLPDWTYYHSRFLYLELFKAYDKLCDGAIAVSKLKANHAYGKIPVEVVLSIKKDSRVTGTLIQSQAKGLKQVLEKNGTSVLLGLLREDENGVGVALEELLRPDTVKAYTSKFLESVLESLDGILKVKL</sequence>
<protein>
    <submittedName>
        <fullName evidence="1">Tetratricopeptide-like helical</fullName>
    </submittedName>
</protein>
<proteinExistence type="predicted"/>
<gene>
    <name evidence="1" type="ORF">E6O75_ATG00223</name>
</gene>
<evidence type="ECO:0000313" key="1">
    <source>
        <dbReference type="EMBL" id="TID27456.1"/>
    </source>
</evidence>
<dbReference type="STRING" id="86259.A0A4Z1PFT6"/>
<evidence type="ECO:0000313" key="2">
    <source>
        <dbReference type="Proteomes" id="UP000298493"/>
    </source>
</evidence>
<dbReference type="Proteomes" id="UP000298493">
    <property type="component" value="Unassembled WGS sequence"/>
</dbReference>
<keyword evidence="2" id="KW-1185">Reference proteome</keyword>